<protein>
    <submittedName>
        <fullName evidence="1">Uncharacterized protein</fullName>
    </submittedName>
</protein>
<dbReference type="RefSeq" id="XP_007717990.1">
    <property type="nucleotide sequence ID" value="XM_007719800.1"/>
</dbReference>
<dbReference type="EMBL" id="KI964887">
    <property type="protein sequence ID" value="EUC27715.1"/>
    <property type="molecule type" value="Genomic_DNA"/>
</dbReference>
<accession>W6XQZ0</accession>
<proteinExistence type="predicted"/>
<sequence>MPGGTVGLILSTVAPANSDICSVREMVDSQSQTDLTKALDSCTPCDVLSNKIIREIKVLLSSMQQFLRKGTPDQCFKLLPEEFKSDERFKRINSLRTPVPATPQPHQPQDLPTLAEEYFRPSIPDRGNRLKRLVKVAQHITEFQIQDNVDLGKAYNEESIQETPIAQTGATVDPGSVCDADSTLEPSIARAAAIFNKITSKQDTKGTI</sequence>
<name>W6XQZ0_COCC2</name>
<dbReference type="HOGENOM" id="CLU_1323622_0_0_1"/>
<dbReference type="Proteomes" id="UP000053841">
    <property type="component" value="Unassembled WGS sequence"/>
</dbReference>
<dbReference type="GeneID" id="19146831"/>
<evidence type="ECO:0000313" key="2">
    <source>
        <dbReference type="Proteomes" id="UP000053841"/>
    </source>
</evidence>
<gene>
    <name evidence="1" type="ORF">COCCADRAFT_30867</name>
</gene>
<feature type="non-terminal residue" evidence="1">
    <location>
        <position position="208"/>
    </location>
</feature>
<organism evidence="1 2">
    <name type="scientific">Cochliobolus carbonum (strain 26-R-13)</name>
    <name type="common">Maize leaf spot fungus</name>
    <name type="synonym">Bipolaris zeicola</name>
    <dbReference type="NCBI Taxonomy" id="930089"/>
    <lineage>
        <taxon>Eukaryota</taxon>
        <taxon>Fungi</taxon>
        <taxon>Dikarya</taxon>
        <taxon>Ascomycota</taxon>
        <taxon>Pezizomycotina</taxon>
        <taxon>Dothideomycetes</taxon>
        <taxon>Pleosporomycetidae</taxon>
        <taxon>Pleosporales</taxon>
        <taxon>Pleosporineae</taxon>
        <taxon>Pleosporaceae</taxon>
        <taxon>Bipolaris</taxon>
    </lineage>
</organism>
<keyword evidence="2" id="KW-1185">Reference proteome</keyword>
<dbReference type="AlphaFoldDB" id="W6XQZ0"/>
<reference evidence="1 2" key="1">
    <citation type="journal article" date="2013" name="PLoS Genet.">
        <title>Comparative genome structure, secondary metabolite, and effector coding capacity across Cochliobolus pathogens.</title>
        <authorList>
            <person name="Condon B.J."/>
            <person name="Leng Y."/>
            <person name="Wu D."/>
            <person name="Bushley K.E."/>
            <person name="Ohm R.A."/>
            <person name="Otillar R."/>
            <person name="Martin J."/>
            <person name="Schackwitz W."/>
            <person name="Grimwood J."/>
            <person name="MohdZainudin N."/>
            <person name="Xue C."/>
            <person name="Wang R."/>
            <person name="Manning V.A."/>
            <person name="Dhillon B."/>
            <person name="Tu Z.J."/>
            <person name="Steffenson B.J."/>
            <person name="Salamov A."/>
            <person name="Sun H."/>
            <person name="Lowry S."/>
            <person name="LaButti K."/>
            <person name="Han J."/>
            <person name="Copeland A."/>
            <person name="Lindquist E."/>
            <person name="Barry K."/>
            <person name="Schmutz J."/>
            <person name="Baker S.E."/>
            <person name="Ciuffetti L.M."/>
            <person name="Grigoriev I.V."/>
            <person name="Zhong S."/>
            <person name="Turgeon B.G."/>
        </authorList>
    </citation>
    <scope>NUCLEOTIDE SEQUENCE [LARGE SCALE GENOMIC DNA]</scope>
    <source>
        <strain evidence="1 2">26-R-13</strain>
    </source>
</reference>
<dbReference type="KEGG" id="bze:COCCADRAFT_30867"/>
<evidence type="ECO:0000313" key="1">
    <source>
        <dbReference type="EMBL" id="EUC27715.1"/>
    </source>
</evidence>